<feature type="coiled-coil region" evidence="4">
    <location>
        <begin position="128"/>
        <end position="183"/>
    </location>
</feature>
<evidence type="ECO:0000313" key="6">
    <source>
        <dbReference type="Proteomes" id="UP000320762"/>
    </source>
</evidence>
<keyword evidence="3" id="KW-0539">Nucleus</keyword>
<comment type="caution">
    <text evidence="5">The sequence shown here is derived from an EMBL/GenBank/DDBJ whole genome shotgun (WGS) entry which is preliminary data.</text>
</comment>
<evidence type="ECO:0000256" key="3">
    <source>
        <dbReference type="ARBA" id="ARBA00023242"/>
    </source>
</evidence>
<dbReference type="EMBL" id="VDMD01000002">
    <property type="protein sequence ID" value="TRM67537.1"/>
    <property type="molecule type" value="Genomic_DNA"/>
</dbReference>
<accession>A0A550CRX2</accession>
<keyword evidence="4" id="KW-0175">Coiled coil</keyword>
<evidence type="ECO:0000256" key="1">
    <source>
        <dbReference type="ARBA" id="ARBA00004123"/>
    </source>
</evidence>
<dbReference type="Proteomes" id="UP000320762">
    <property type="component" value="Unassembled WGS sequence"/>
</dbReference>
<dbReference type="OrthoDB" id="20582at2759"/>
<reference evidence="5 6" key="1">
    <citation type="journal article" date="2019" name="New Phytol.">
        <title>Comparative genomics reveals unique wood-decay strategies and fruiting body development in the Schizophyllaceae.</title>
        <authorList>
            <person name="Almasi E."/>
            <person name="Sahu N."/>
            <person name="Krizsan K."/>
            <person name="Balint B."/>
            <person name="Kovacs G.M."/>
            <person name="Kiss B."/>
            <person name="Cseklye J."/>
            <person name="Drula E."/>
            <person name="Henrissat B."/>
            <person name="Nagy I."/>
            <person name="Chovatia M."/>
            <person name="Adam C."/>
            <person name="LaButti K."/>
            <person name="Lipzen A."/>
            <person name="Riley R."/>
            <person name="Grigoriev I.V."/>
            <person name="Nagy L.G."/>
        </authorList>
    </citation>
    <scope>NUCLEOTIDE SEQUENCE [LARGE SCALE GENOMIC DNA]</scope>
    <source>
        <strain evidence="5 6">NL-1724</strain>
    </source>
</reference>
<dbReference type="GO" id="GO:0006406">
    <property type="term" value="P:mRNA export from nucleus"/>
    <property type="evidence" value="ECO:0007669"/>
    <property type="project" value="TreeGrafter"/>
</dbReference>
<evidence type="ECO:0000256" key="2">
    <source>
        <dbReference type="ARBA" id="ARBA00008044"/>
    </source>
</evidence>
<evidence type="ECO:0000256" key="4">
    <source>
        <dbReference type="SAM" id="Coils"/>
    </source>
</evidence>
<proteinExistence type="inferred from homology"/>
<protein>
    <submittedName>
        <fullName evidence="5">Fms-interacting protein-domain-containing protein</fullName>
    </submittedName>
</protein>
<dbReference type="GO" id="GO:0003729">
    <property type="term" value="F:mRNA binding"/>
    <property type="evidence" value="ECO:0007669"/>
    <property type="project" value="TreeGrafter"/>
</dbReference>
<dbReference type="STRING" id="97359.A0A550CRX2"/>
<gene>
    <name evidence="5" type="ORF">BD626DRAFT_479088</name>
</gene>
<organism evidence="5 6">
    <name type="scientific">Schizophyllum amplum</name>
    <dbReference type="NCBI Taxonomy" id="97359"/>
    <lineage>
        <taxon>Eukaryota</taxon>
        <taxon>Fungi</taxon>
        <taxon>Dikarya</taxon>
        <taxon>Basidiomycota</taxon>
        <taxon>Agaricomycotina</taxon>
        <taxon>Agaricomycetes</taxon>
        <taxon>Agaricomycetidae</taxon>
        <taxon>Agaricales</taxon>
        <taxon>Schizophyllaceae</taxon>
        <taxon>Schizophyllum</taxon>
    </lineage>
</organism>
<sequence>MDTDVDASDAVQALEELVAESHNADPADQRIRASALVARLKSAHRIANAVSQQRRAETSTTRAEMDAAHLRLQNLLYEKRHLEREIDKCRQFASIYQDVPIYSVDEFRQLAPPEAHSEDPHQQMLNRLSFELVERQRLELRRVNLEKQKEKLLADSKTKADRMKDVKQEIENTAKVAHAAQTKVAMHVSSVLGPDIVMV</sequence>
<dbReference type="Pfam" id="PF09766">
    <property type="entry name" value="FmiP_Thoc5"/>
    <property type="match status" value="1"/>
</dbReference>
<evidence type="ECO:0000313" key="5">
    <source>
        <dbReference type="EMBL" id="TRM67537.1"/>
    </source>
</evidence>
<dbReference type="PANTHER" id="PTHR13375">
    <property type="entry name" value="FMS INTERACTING PROTEIN"/>
    <property type="match status" value="1"/>
</dbReference>
<comment type="similarity">
    <text evidence="2">Belongs to the THOC5 family.</text>
</comment>
<keyword evidence="6" id="KW-1185">Reference proteome</keyword>
<name>A0A550CRX2_9AGAR</name>
<dbReference type="GO" id="GO:0000445">
    <property type="term" value="C:THO complex part of transcription export complex"/>
    <property type="evidence" value="ECO:0007669"/>
    <property type="project" value="TreeGrafter"/>
</dbReference>
<dbReference type="AlphaFoldDB" id="A0A550CRX2"/>
<dbReference type="PANTHER" id="PTHR13375:SF3">
    <property type="entry name" value="THO COMPLEX SUBUNIT 5 HOMOLOG"/>
    <property type="match status" value="1"/>
</dbReference>
<dbReference type="InterPro" id="IPR019163">
    <property type="entry name" value="THO_Thoc5"/>
</dbReference>
<comment type="subcellular location">
    <subcellularLocation>
        <location evidence="1">Nucleus</location>
    </subcellularLocation>
</comment>